<dbReference type="EMBL" id="CP060715">
    <property type="protein sequence ID" value="QNN59994.1"/>
    <property type="molecule type" value="Genomic_DNA"/>
</dbReference>
<protein>
    <recommendedName>
        <fullName evidence="1">citrate lyase holo-[acyl-carrier protein] synthase</fullName>
        <ecNumber evidence="1">2.7.7.61</ecNumber>
    </recommendedName>
</protein>
<evidence type="ECO:0000256" key="2">
    <source>
        <dbReference type="ARBA" id="ARBA00022679"/>
    </source>
</evidence>
<organism evidence="5 6">
    <name type="scientific">Erysipelothrix inopinata</name>
    <dbReference type="NCBI Taxonomy" id="225084"/>
    <lineage>
        <taxon>Bacteria</taxon>
        <taxon>Bacillati</taxon>
        <taxon>Bacillota</taxon>
        <taxon>Erysipelotrichia</taxon>
        <taxon>Erysipelotrichales</taxon>
        <taxon>Erysipelotrichaceae</taxon>
        <taxon>Erysipelothrix</taxon>
    </lineage>
</organism>
<keyword evidence="5" id="KW-0456">Lyase</keyword>
<dbReference type="EC" id="2.7.7.61" evidence="1"/>
<keyword evidence="2 5" id="KW-0808">Transferase</keyword>
<dbReference type="InterPro" id="IPR005551">
    <property type="entry name" value="CitX"/>
</dbReference>
<gene>
    <name evidence="5" type="primary">citX</name>
    <name evidence="5" type="ORF">H9L01_06300</name>
</gene>
<evidence type="ECO:0000256" key="1">
    <source>
        <dbReference type="ARBA" id="ARBA00012524"/>
    </source>
</evidence>
<accession>A0A7G9RWL9</accession>
<dbReference type="AlphaFoldDB" id="A0A7G9RWL9"/>
<dbReference type="Proteomes" id="UP000515928">
    <property type="component" value="Chromosome"/>
</dbReference>
<comment type="catalytic activity">
    <reaction evidence="4">
        <text>apo-[citrate lyase ACP] + 2'-(5''-triphospho-alpha-D-ribosyl)-3'-dephospho-CoA = holo-[citrate lyase ACP] + diphosphate</text>
        <dbReference type="Rhea" id="RHEA:16333"/>
        <dbReference type="Rhea" id="RHEA-COMP:10157"/>
        <dbReference type="Rhea" id="RHEA-COMP:10158"/>
        <dbReference type="ChEBI" id="CHEBI:29999"/>
        <dbReference type="ChEBI" id="CHEBI:33019"/>
        <dbReference type="ChEBI" id="CHEBI:61378"/>
        <dbReference type="ChEBI" id="CHEBI:82683"/>
        <dbReference type="EC" id="2.7.7.61"/>
    </reaction>
</comment>
<keyword evidence="6" id="KW-1185">Reference proteome</keyword>
<evidence type="ECO:0000256" key="3">
    <source>
        <dbReference type="ARBA" id="ARBA00022695"/>
    </source>
</evidence>
<dbReference type="GO" id="GO:0016829">
    <property type="term" value="F:lyase activity"/>
    <property type="evidence" value="ECO:0007669"/>
    <property type="project" value="UniProtKB-KW"/>
</dbReference>
<dbReference type="GO" id="GO:0050519">
    <property type="term" value="F:holo-citrate lyase synthase activity"/>
    <property type="evidence" value="ECO:0007669"/>
    <property type="project" value="UniProtKB-EC"/>
</dbReference>
<evidence type="ECO:0000313" key="5">
    <source>
        <dbReference type="EMBL" id="QNN59994.1"/>
    </source>
</evidence>
<evidence type="ECO:0000313" key="6">
    <source>
        <dbReference type="Proteomes" id="UP000515928"/>
    </source>
</evidence>
<dbReference type="NCBIfam" id="TIGR03124">
    <property type="entry name" value="citrate_citX"/>
    <property type="match status" value="1"/>
</dbReference>
<dbReference type="GO" id="GO:0051191">
    <property type="term" value="P:prosthetic group biosynthetic process"/>
    <property type="evidence" value="ECO:0007669"/>
    <property type="project" value="InterPro"/>
</dbReference>
<keyword evidence="3 5" id="KW-0548">Nucleotidyltransferase</keyword>
<dbReference type="RefSeq" id="WP_187533127.1">
    <property type="nucleotide sequence ID" value="NZ_CBCSHU010000002.1"/>
</dbReference>
<name>A0A7G9RWL9_9FIRM</name>
<proteinExistence type="predicted"/>
<dbReference type="Pfam" id="PF03802">
    <property type="entry name" value="CitX"/>
    <property type="match status" value="1"/>
</dbReference>
<sequence>MTNYHLHQTIDDAFVSGTAPTLEAVLRHRENRINFLDTLINKYSNFALICTKVNMPGSIKNNELVQTLMQYASEMLMNTLSDNNLEVIYEKWINLETGCELIQVVDGISGIELKNLMIDLEESWGLGRLFDFDVYTTKGAISREDLNVGVRKCLVCDLPSKVCGRDRTHSVEALHHEMKKIILNEGRVTFDDTTG</sequence>
<reference evidence="5 6" key="1">
    <citation type="submission" date="2020-08" db="EMBL/GenBank/DDBJ databases">
        <title>Genome sequence of Erysipelothrix inopinata DSM 15511T.</title>
        <authorList>
            <person name="Hyun D.-W."/>
            <person name="Bae J.-W."/>
        </authorList>
    </citation>
    <scope>NUCLEOTIDE SEQUENCE [LARGE SCALE GENOMIC DNA]</scope>
    <source>
        <strain evidence="5 6">DSM 15511</strain>
    </source>
</reference>
<dbReference type="KEGG" id="eio:H9L01_06300"/>
<evidence type="ECO:0000256" key="4">
    <source>
        <dbReference type="ARBA" id="ARBA00048574"/>
    </source>
</evidence>